<dbReference type="Proteomes" id="UP001385499">
    <property type="component" value="Unassembled WGS sequence"/>
</dbReference>
<reference evidence="2 3" key="1">
    <citation type="submission" date="2024-02" db="EMBL/GenBank/DDBJ databases">
        <title>Roseibium algae sp. nov., isolated from marine alga (Grateloupia sp.), showing potential in myo-inositol conversion.</title>
        <authorList>
            <person name="Wang Y."/>
        </authorList>
    </citation>
    <scope>NUCLEOTIDE SEQUENCE [LARGE SCALE GENOMIC DNA]</scope>
    <source>
        <strain evidence="2 3">H3510</strain>
    </source>
</reference>
<name>A0ABU8TQL5_9HYPH</name>
<gene>
    <name evidence="2" type="ORF">V6575_17260</name>
</gene>
<feature type="chain" id="PRO_5045215772" description="Lipoprotein" evidence="1">
    <location>
        <begin position="21"/>
        <end position="132"/>
    </location>
</feature>
<accession>A0ABU8TQL5</accession>
<keyword evidence="1" id="KW-0732">Signal</keyword>
<dbReference type="EMBL" id="JBAKIA010000013">
    <property type="protein sequence ID" value="MEJ8475845.1"/>
    <property type="molecule type" value="Genomic_DNA"/>
</dbReference>
<evidence type="ECO:0008006" key="4">
    <source>
        <dbReference type="Google" id="ProtNLM"/>
    </source>
</evidence>
<dbReference type="RefSeq" id="WP_340276110.1">
    <property type="nucleotide sequence ID" value="NZ_JBAKIA010000013.1"/>
</dbReference>
<evidence type="ECO:0000313" key="2">
    <source>
        <dbReference type="EMBL" id="MEJ8475845.1"/>
    </source>
</evidence>
<evidence type="ECO:0000256" key="1">
    <source>
        <dbReference type="SAM" id="SignalP"/>
    </source>
</evidence>
<keyword evidence="3" id="KW-1185">Reference proteome</keyword>
<organism evidence="2 3">
    <name type="scientific">Roseibium algae</name>
    <dbReference type="NCBI Taxonomy" id="3123038"/>
    <lineage>
        <taxon>Bacteria</taxon>
        <taxon>Pseudomonadati</taxon>
        <taxon>Pseudomonadota</taxon>
        <taxon>Alphaproteobacteria</taxon>
        <taxon>Hyphomicrobiales</taxon>
        <taxon>Stappiaceae</taxon>
        <taxon>Roseibium</taxon>
    </lineage>
</organism>
<comment type="caution">
    <text evidence="2">The sequence shown here is derived from an EMBL/GenBank/DDBJ whole genome shotgun (WGS) entry which is preliminary data.</text>
</comment>
<dbReference type="PROSITE" id="PS51257">
    <property type="entry name" value="PROKAR_LIPOPROTEIN"/>
    <property type="match status" value="1"/>
</dbReference>
<feature type="signal peptide" evidence="1">
    <location>
        <begin position="1"/>
        <end position="20"/>
    </location>
</feature>
<evidence type="ECO:0000313" key="3">
    <source>
        <dbReference type="Proteomes" id="UP001385499"/>
    </source>
</evidence>
<protein>
    <recommendedName>
        <fullName evidence="4">Lipoprotein</fullName>
    </recommendedName>
</protein>
<proteinExistence type="predicted"/>
<sequence length="132" mass="14354">MKFSLFIRGFFLLPALTLGACQSTSGPSAGSYEALKAQGYKIGSLTSSRGGAQGWYMTDTEGRYFCNTSFNIVEYAPGKVGVRTSSGRYISIDVEAYKEYGGYDDFEAPKLTNLKAGRVRPQDVGSCKRVLT</sequence>